<dbReference type="EMBL" id="BAABJH010000002">
    <property type="protein sequence ID" value="GAA4895681.1"/>
    <property type="molecule type" value="Genomic_DNA"/>
</dbReference>
<comment type="caution">
    <text evidence="1">The sequence shown here is derived from an EMBL/GenBank/DDBJ whole genome shotgun (WGS) entry which is preliminary data.</text>
</comment>
<name>A0ABP9F881_9FLAO</name>
<protein>
    <submittedName>
        <fullName evidence="1">Uncharacterized protein</fullName>
    </submittedName>
</protein>
<proteinExistence type="predicted"/>
<reference evidence="2" key="1">
    <citation type="journal article" date="2019" name="Int. J. Syst. Evol. Microbiol.">
        <title>The Global Catalogue of Microorganisms (GCM) 10K type strain sequencing project: providing services to taxonomists for standard genome sequencing and annotation.</title>
        <authorList>
            <consortium name="The Broad Institute Genomics Platform"/>
            <consortium name="The Broad Institute Genome Sequencing Center for Infectious Disease"/>
            <person name="Wu L."/>
            <person name="Ma J."/>
        </authorList>
    </citation>
    <scope>NUCLEOTIDE SEQUENCE [LARGE SCALE GENOMIC DNA]</scope>
    <source>
        <strain evidence="2">JCM 18274</strain>
    </source>
</reference>
<evidence type="ECO:0000313" key="1">
    <source>
        <dbReference type="EMBL" id="GAA4895681.1"/>
    </source>
</evidence>
<accession>A0ABP9F881</accession>
<sequence length="359" mass="38565">MLTSVLQAKTWRVNNQSNYNGTSLFGDNYGGTPSFPVFSEINEAVAYPNVVDGDILHIEGSPLRYNDATITKQLVIIGPGYFLTENPKVSNNTYDAIIGRINFNSGSEFSQVIGMNVIVSGTNSTHGVIYIYVNDITVKRCRIEKSIYLETLLASVYVLQNFFPNTYNTNALITASNSAYVAPQDIVFNNNICQKKLILTGGFWGVGASIMECNNNIFDGLANELNLEFNTGSFQNNILKAAGITANINSGTNNNVQYNTVSNSSVFSGTTGNLWAPSMALLFVDSGTTDGRYQLQPGSTYNDPGSDGAERGAFGGTVVTNRYNLSGLGAIPVVYDVTTTGVSEPGTGLSVTVKARTNN</sequence>
<dbReference type="Proteomes" id="UP001500433">
    <property type="component" value="Unassembled WGS sequence"/>
</dbReference>
<gene>
    <name evidence="1" type="ORF">GCM10023311_20540</name>
</gene>
<organism evidence="1 2">
    <name type="scientific">Flaviramulus aquimarinus</name>
    <dbReference type="NCBI Taxonomy" id="1170456"/>
    <lineage>
        <taxon>Bacteria</taxon>
        <taxon>Pseudomonadati</taxon>
        <taxon>Bacteroidota</taxon>
        <taxon>Flavobacteriia</taxon>
        <taxon>Flavobacteriales</taxon>
        <taxon>Flavobacteriaceae</taxon>
        <taxon>Flaviramulus</taxon>
    </lineage>
</organism>
<keyword evidence="2" id="KW-1185">Reference proteome</keyword>
<evidence type="ECO:0000313" key="2">
    <source>
        <dbReference type="Proteomes" id="UP001500433"/>
    </source>
</evidence>